<feature type="transmembrane region" description="Helical" evidence="1">
    <location>
        <begin position="12"/>
        <end position="31"/>
    </location>
</feature>
<protein>
    <submittedName>
        <fullName evidence="2">Uncharacterized protein</fullName>
    </submittedName>
</protein>
<sequence>MTYVRPIEKPLGIPFFFVCVCILAFPIAFANSKLIAGLAYRPIQHAPSIIRVLTSNILLTLLASFMLFCVFKLLPILGQPFAWLGILWYIGIFTLPAIILGSLVYGWSRLREHRTIHGG</sequence>
<keyword evidence="3" id="KW-1185">Reference proteome</keyword>
<name>A0A517N3R4_9BACT</name>
<evidence type="ECO:0000313" key="2">
    <source>
        <dbReference type="EMBL" id="QDT01774.1"/>
    </source>
</evidence>
<organism evidence="2 3">
    <name type="scientific">Rubripirellula lacrimiformis</name>
    <dbReference type="NCBI Taxonomy" id="1930273"/>
    <lineage>
        <taxon>Bacteria</taxon>
        <taxon>Pseudomonadati</taxon>
        <taxon>Planctomycetota</taxon>
        <taxon>Planctomycetia</taxon>
        <taxon>Pirellulales</taxon>
        <taxon>Pirellulaceae</taxon>
        <taxon>Rubripirellula</taxon>
    </lineage>
</organism>
<keyword evidence="1" id="KW-0472">Membrane</keyword>
<accession>A0A517N3R4</accession>
<feature type="transmembrane region" description="Helical" evidence="1">
    <location>
        <begin position="52"/>
        <end position="74"/>
    </location>
</feature>
<reference evidence="2 3" key="1">
    <citation type="submission" date="2019-02" db="EMBL/GenBank/DDBJ databases">
        <title>Deep-cultivation of Planctomycetes and their phenomic and genomic characterization uncovers novel biology.</title>
        <authorList>
            <person name="Wiegand S."/>
            <person name="Jogler M."/>
            <person name="Boedeker C."/>
            <person name="Pinto D."/>
            <person name="Vollmers J."/>
            <person name="Rivas-Marin E."/>
            <person name="Kohn T."/>
            <person name="Peeters S.H."/>
            <person name="Heuer A."/>
            <person name="Rast P."/>
            <person name="Oberbeckmann S."/>
            <person name="Bunk B."/>
            <person name="Jeske O."/>
            <person name="Meyerdierks A."/>
            <person name="Storesund J.E."/>
            <person name="Kallscheuer N."/>
            <person name="Luecker S."/>
            <person name="Lage O.M."/>
            <person name="Pohl T."/>
            <person name="Merkel B.J."/>
            <person name="Hornburger P."/>
            <person name="Mueller R.-W."/>
            <person name="Bruemmer F."/>
            <person name="Labrenz M."/>
            <person name="Spormann A.M."/>
            <person name="Op den Camp H."/>
            <person name="Overmann J."/>
            <person name="Amann R."/>
            <person name="Jetten M.S.M."/>
            <person name="Mascher T."/>
            <person name="Medema M.H."/>
            <person name="Devos D.P."/>
            <person name="Kaster A.-K."/>
            <person name="Ovreas L."/>
            <person name="Rohde M."/>
            <person name="Galperin M.Y."/>
            <person name="Jogler C."/>
        </authorList>
    </citation>
    <scope>NUCLEOTIDE SEQUENCE [LARGE SCALE GENOMIC DNA]</scope>
    <source>
        <strain evidence="2 3">K22_7</strain>
    </source>
</reference>
<dbReference type="EMBL" id="CP036525">
    <property type="protein sequence ID" value="QDT01774.1"/>
    <property type="molecule type" value="Genomic_DNA"/>
</dbReference>
<keyword evidence="1" id="KW-0812">Transmembrane</keyword>
<proteinExistence type="predicted"/>
<dbReference type="KEGG" id="rlc:K227x_01420"/>
<evidence type="ECO:0000256" key="1">
    <source>
        <dbReference type="SAM" id="Phobius"/>
    </source>
</evidence>
<keyword evidence="1" id="KW-1133">Transmembrane helix</keyword>
<gene>
    <name evidence="2" type="ORF">K227x_01420</name>
</gene>
<dbReference type="AlphaFoldDB" id="A0A517N3R4"/>
<dbReference type="Proteomes" id="UP000318538">
    <property type="component" value="Chromosome"/>
</dbReference>
<feature type="transmembrane region" description="Helical" evidence="1">
    <location>
        <begin position="86"/>
        <end position="107"/>
    </location>
</feature>
<evidence type="ECO:0000313" key="3">
    <source>
        <dbReference type="Proteomes" id="UP000318538"/>
    </source>
</evidence>